<keyword evidence="1" id="KW-0472">Membrane</keyword>
<keyword evidence="3" id="KW-1185">Reference proteome</keyword>
<gene>
    <name evidence="2" type="ORF">SAMN05421503_0330</name>
</gene>
<dbReference type="RefSeq" id="WP_097038633.1">
    <property type="nucleotide sequence ID" value="NZ_OBEK01000001.1"/>
</dbReference>
<feature type="transmembrane region" description="Helical" evidence="1">
    <location>
        <begin position="64"/>
        <end position="89"/>
    </location>
</feature>
<protein>
    <recommendedName>
        <fullName evidence="4">DUF4190 domain-containing protein</fullName>
    </recommendedName>
</protein>
<organism evidence="2 3">
    <name type="scientific">Terribacillus aidingensis</name>
    <dbReference type="NCBI Taxonomy" id="586416"/>
    <lineage>
        <taxon>Bacteria</taxon>
        <taxon>Bacillati</taxon>
        <taxon>Bacillota</taxon>
        <taxon>Bacilli</taxon>
        <taxon>Bacillales</taxon>
        <taxon>Bacillaceae</taxon>
        <taxon>Terribacillus</taxon>
    </lineage>
</organism>
<accession>A0A285N6I7</accession>
<evidence type="ECO:0000313" key="3">
    <source>
        <dbReference type="Proteomes" id="UP000219356"/>
    </source>
</evidence>
<keyword evidence="1" id="KW-0812">Transmembrane</keyword>
<reference evidence="3" key="1">
    <citation type="submission" date="2017-09" db="EMBL/GenBank/DDBJ databases">
        <authorList>
            <person name="Varghese N."/>
            <person name="Submissions S."/>
        </authorList>
    </citation>
    <scope>NUCLEOTIDE SEQUENCE [LARGE SCALE GENOMIC DNA]</scope>
    <source>
        <strain evidence="3">CGMCC 1.8913</strain>
    </source>
</reference>
<name>A0A285N6I7_9BACI</name>
<feature type="transmembrane region" description="Helical" evidence="1">
    <location>
        <begin position="20"/>
        <end position="52"/>
    </location>
</feature>
<proteinExistence type="predicted"/>
<sequence length="92" mass="9643">MEQQQHTVVVTRPEGNGLAVTALVLGLIALVLCWVPFMPYPLAILAIIFGAIGAKKKIKKGLGITGVVTGIITILFKITFWVVLISAGASAA</sequence>
<keyword evidence="1" id="KW-1133">Transmembrane helix</keyword>
<evidence type="ECO:0000313" key="2">
    <source>
        <dbReference type="EMBL" id="SNZ03321.1"/>
    </source>
</evidence>
<dbReference type="EMBL" id="OBEK01000001">
    <property type="protein sequence ID" value="SNZ03321.1"/>
    <property type="molecule type" value="Genomic_DNA"/>
</dbReference>
<evidence type="ECO:0008006" key="4">
    <source>
        <dbReference type="Google" id="ProtNLM"/>
    </source>
</evidence>
<dbReference type="AlphaFoldDB" id="A0A285N6I7"/>
<evidence type="ECO:0000256" key="1">
    <source>
        <dbReference type="SAM" id="Phobius"/>
    </source>
</evidence>
<dbReference type="OrthoDB" id="2933362at2"/>
<dbReference type="Proteomes" id="UP000219356">
    <property type="component" value="Unassembled WGS sequence"/>
</dbReference>